<dbReference type="Proteomes" id="UP000663918">
    <property type="component" value="Chromosome"/>
</dbReference>
<keyword evidence="1" id="KW-0812">Transmembrane</keyword>
<protein>
    <submittedName>
        <fullName evidence="2">Uncharacterized protein</fullName>
    </submittedName>
</protein>
<keyword evidence="1" id="KW-0472">Membrane</keyword>
<name>A0A975C3P3_9CAUL</name>
<dbReference type="KEGG" id="bgoe:IFJ75_19180"/>
<feature type="transmembrane region" description="Helical" evidence="1">
    <location>
        <begin position="32"/>
        <end position="54"/>
    </location>
</feature>
<evidence type="ECO:0000313" key="2">
    <source>
        <dbReference type="EMBL" id="QTC91290.1"/>
    </source>
</evidence>
<gene>
    <name evidence="2" type="ORF">IFJ75_19180</name>
</gene>
<reference evidence="2" key="1">
    <citation type="submission" date="2020-09" db="EMBL/GenBank/DDBJ databases">
        <title>Brevundimonas sp. LVF2 isolated from a puddle in Goettingen, Germany.</title>
        <authorList>
            <person name="Friedrich I."/>
            <person name="Klassen A."/>
            <person name="Hannes N."/>
            <person name="Schneider D."/>
            <person name="Hertel R."/>
            <person name="Daniel R."/>
        </authorList>
    </citation>
    <scope>NUCLEOTIDE SEQUENCE</scope>
    <source>
        <strain evidence="2">LVF2</strain>
    </source>
</reference>
<evidence type="ECO:0000256" key="1">
    <source>
        <dbReference type="SAM" id="Phobius"/>
    </source>
</evidence>
<dbReference type="AlphaFoldDB" id="A0A975C3P3"/>
<organism evidence="2 3">
    <name type="scientific">Brevundimonas goettingensis</name>
    <dbReference type="NCBI Taxonomy" id="2774190"/>
    <lineage>
        <taxon>Bacteria</taxon>
        <taxon>Pseudomonadati</taxon>
        <taxon>Pseudomonadota</taxon>
        <taxon>Alphaproteobacteria</taxon>
        <taxon>Caulobacterales</taxon>
        <taxon>Caulobacteraceae</taxon>
        <taxon>Brevundimonas</taxon>
    </lineage>
</organism>
<keyword evidence="3" id="KW-1185">Reference proteome</keyword>
<proteinExistence type="predicted"/>
<sequence>MRASAEKLHIGFKAAPAVVAKRRPRIALTSPLIAFSAAVLGSVAVWVGVFKLILG</sequence>
<accession>A0A975C3P3</accession>
<evidence type="ECO:0000313" key="3">
    <source>
        <dbReference type="Proteomes" id="UP000663918"/>
    </source>
</evidence>
<dbReference type="EMBL" id="CP062222">
    <property type="protein sequence ID" value="QTC91290.1"/>
    <property type="molecule type" value="Genomic_DNA"/>
</dbReference>
<dbReference type="RefSeq" id="WP_207870457.1">
    <property type="nucleotide sequence ID" value="NZ_CP062222.1"/>
</dbReference>
<keyword evidence="1" id="KW-1133">Transmembrane helix</keyword>